<feature type="region of interest" description="Disordered" evidence="1">
    <location>
        <begin position="117"/>
        <end position="141"/>
    </location>
</feature>
<accession>A0ABQ8RD24</accession>
<feature type="compositionally biased region" description="Polar residues" evidence="1">
    <location>
        <begin position="76"/>
        <end position="85"/>
    </location>
</feature>
<reference evidence="2" key="1">
    <citation type="submission" date="2022-09" db="EMBL/GenBank/DDBJ databases">
        <title>Fusarium specimens isolated from Avocado Roots.</title>
        <authorList>
            <person name="Stajich J."/>
            <person name="Roper C."/>
            <person name="Heimlech-Rivalta G."/>
        </authorList>
    </citation>
    <scope>NUCLEOTIDE SEQUENCE</scope>
    <source>
        <strain evidence="2">CF00095</strain>
    </source>
</reference>
<feature type="region of interest" description="Disordered" evidence="1">
    <location>
        <begin position="268"/>
        <end position="292"/>
    </location>
</feature>
<evidence type="ECO:0008006" key="4">
    <source>
        <dbReference type="Google" id="ProtNLM"/>
    </source>
</evidence>
<dbReference type="EMBL" id="JAOQBH010000008">
    <property type="protein sequence ID" value="KAJ4131638.1"/>
    <property type="molecule type" value="Genomic_DNA"/>
</dbReference>
<evidence type="ECO:0000313" key="3">
    <source>
        <dbReference type="Proteomes" id="UP001152024"/>
    </source>
</evidence>
<dbReference type="Proteomes" id="UP001152024">
    <property type="component" value="Unassembled WGS sequence"/>
</dbReference>
<proteinExistence type="predicted"/>
<gene>
    <name evidence="2" type="ORF">NW768_005831</name>
</gene>
<feature type="compositionally biased region" description="Polar residues" evidence="1">
    <location>
        <begin position="1"/>
        <end position="41"/>
    </location>
</feature>
<feature type="region of interest" description="Disordered" evidence="1">
    <location>
        <begin position="1"/>
        <end position="85"/>
    </location>
</feature>
<feature type="compositionally biased region" description="Polar residues" evidence="1">
    <location>
        <begin position="122"/>
        <end position="141"/>
    </location>
</feature>
<evidence type="ECO:0000256" key="1">
    <source>
        <dbReference type="SAM" id="MobiDB-lite"/>
    </source>
</evidence>
<keyword evidence="3" id="KW-1185">Reference proteome</keyword>
<feature type="compositionally biased region" description="Polar residues" evidence="1">
    <location>
        <begin position="268"/>
        <end position="288"/>
    </location>
</feature>
<name>A0ABQ8RD24_FUSEQ</name>
<protein>
    <recommendedName>
        <fullName evidence="4">3-ketoacyl-peroxisomal</fullName>
    </recommendedName>
</protein>
<comment type="caution">
    <text evidence="2">The sequence shown here is derived from an EMBL/GenBank/DDBJ whole genome shotgun (WGS) entry which is preliminary data.</text>
</comment>
<sequence>MPQSNRQRNPALASQPSHSKLSTLEDTIRQATRSRSPTNLSPICRNRSRRRSSGSTTSHATELSRRRSRSRPRLDTSFSDQSMRTQTQISPAFSPLDSQQQLLPFPQISFEEPVFLRDDEPPSQNQSPVAQPPSGDNSNWQFTAQPLQTRAQSSKVKDGQMIRITLRTPTTEVPCIAKCYLNRALSVVDNEFARSWNIKIHPVPKPRWKDARHWCVLDAINVETIGDIQQQLRIRLGKLPDRRFSIELGVDALKALRLVDEIEAVSPLSTSAPPSQYPSWPDISSSHMPQPQQPQDPIFGYGLTLPTQQSFPAGRTRAVTVPTIPLIRIDTTFDNTLSVPISLGDSGSGEDSSSPWDTMSLNSQSYQDDNGNVWSPAISECGISSSYDTCMK</sequence>
<organism evidence="2 3">
    <name type="scientific">Fusarium equiseti</name>
    <name type="common">Fusarium scirpi</name>
    <dbReference type="NCBI Taxonomy" id="61235"/>
    <lineage>
        <taxon>Eukaryota</taxon>
        <taxon>Fungi</taxon>
        <taxon>Dikarya</taxon>
        <taxon>Ascomycota</taxon>
        <taxon>Pezizomycotina</taxon>
        <taxon>Sordariomycetes</taxon>
        <taxon>Hypocreomycetidae</taxon>
        <taxon>Hypocreales</taxon>
        <taxon>Nectriaceae</taxon>
        <taxon>Fusarium</taxon>
        <taxon>Fusarium incarnatum-equiseti species complex</taxon>
    </lineage>
</organism>
<evidence type="ECO:0000313" key="2">
    <source>
        <dbReference type="EMBL" id="KAJ4131638.1"/>
    </source>
</evidence>